<keyword evidence="5" id="KW-0325">Glycoprotein</keyword>
<evidence type="ECO:0000256" key="3">
    <source>
        <dbReference type="ARBA" id="ARBA00010031"/>
    </source>
</evidence>
<feature type="disulfide bond" evidence="9">
    <location>
        <begin position="40"/>
        <end position="47"/>
    </location>
</feature>
<dbReference type="OrthoDB" id="3767534at2759"/>
<evidence type="ECO:0000256" key="8">
    <source>
        <dbReference type="ARBA" id="ARBA00023288"/>
    </source>
</evidence>
<keyword evidence="5" id="KW-0472">Membrane</keyword>
<dbReference type="EMBL" id="AGUE01000190">
    <property type="protein sequence ID" value="EHK97520.1"/>
    <property type="molecule type" value="Genomic_DNA"/>
</dbReference>
<feature type="binding site" description="axial binding residue" evidence="9">
    <location>
        <position position="44"/>
    </location>
    <ligand>
        <name>heme</name>
        <dbReference type="ChEBI" id="CHEBI:30413"/>
    </ligand>
    <ligandPart>
        <name>Fe</name>
        <dbReference type="ChEBI" id="CHEBI:18248"/>
    </ligandPart>
</feature>
<protein>
    <recommendedName>
        <fullName evidence="11">CFEM domain-containing protein</fullName>
    </recommendedName>
</protein>
<organism evidence="12 13">
    <name type="scientific">Glarea lozoyensis (strain ATCC 74030 / MF5533)</name>
    <dbReference type="NCBI Taxonomy" id="1104152"/>
    <lineage>
        <taxon>Eukaryota</taxon>
        <taxon>Fungi</taxon>
        <taxon>Dikarya</taxon>
        <taxon>Ascomycota</taxon>
        <taxon>Pezizomycotina</taxon>
        <taxon>Leotiomycetes</taxon>
        <taxon>Helotiales</taxon>
        <taxon>Helotiaceae</taxon>
        <taxon>Glarea</taxon>
    </lineage>
</organism>
<gene>
    <name evidence="12" type="ORF">M7I_6729</name>
</gene>
<evidence type="ECO:0000256" key="2">
    <source>
        <dbReference type="ARBA" id="ARBA00004613"/>
    </source>
</evidence>
<evidence type="ECO:0000256" key="6">
    <source>
        <dbReference type="ARBA" id="ARBA00022729"/>
    </source>
</evidence>
<evidence type="ECO:0000313" key="12">
    <source>
        <dbReference type="EMBL" id="EHK97520.1"/>
    </source>
</evidence>
<evidence type="ECO:0000256" key="4">
    <source>
        <dbReference type="ARBA" id="ARBA00022525"/>
    </source>
</evidence>
<evidence type="ECO:0000256" key="1">
    <source>
        <dbReference type="ARBA" id="ARBA00004589"/>
    </source>
</evidence>
<dbReference type="InParanoid" id="H0EVD2"/>
<proteinExistence type="inferred from homology"/>
<feature type="chain" id="PRO_5003532812" description="CFEM domain-containing protein" evidence="10">
    <location>
        <begin position="18"/>
        <end position="184"/>
    </location>
</feature>
<keyword evidence="7 9" id="KW-1015">Disulfide bond</keyword>
<evidence type="ECO:0000259" key="11">
    <source>
        <dbReference type="PROSITE" id="PS52012"/>
    </source>
</evidence>
<keyword evidence="4" id="KW-0964">Secreted</keyword>
<evidence type="ECO:0000313" key="13">
    <source>
        <dbReference type="Proteomes" id="UP000005446"/>
    </source>
</evidence>
<keyword evidence="8" id="KW-0449">Lipoprotein</keyword>
<keyword evidence="13" id="KW-1185">Reference proteome</keyword>
<comment type="caution">
    <text evidence="9">Lacks conserved residue(s) required for the propagation of feature annotation.</text>
</comment>
<feature type="domain" description="CFEM" evidence="11">
    <location>
        <begin position="1"/>
        <end position="112"/>
    </location>
</feature>
<dbReference type="GO" id="GO:0046872">
    <property type="term" value="F:metal ion binding"/>
    <property type="evidence" value="ECO:0007669"/>
    <property type="project" value="UniProtKB-UniRule"/>
</dbReference>
<keyword evidence="6 10" id="KW-0732">Signal</keyword>
<dbReference type="PROSITE" id="PS52012">
    <property type="entry name" value="CFEM"/>
    <property type="match status" value="1"/>
</dbReference>
<dbReference type="Pfam" id="PF05730">
    <property type="entry name" value="CFEM"/>
    <property type="match status" value="1"/>
</dbReference>
<dbReference type="AlphaFoldDB" id="H0EVD2"/>
<accession>H0EVD2</accession>
<comment type="similarity">
    <text evidence="3">Belongs to the RBT5 family.</text>
</comment>
<comment type="subcellular location">
    <subcellularLocation>
        <location evidence="1">Membrane</location>
        <topology evidence="1">Lipid-anchor</topology>
        <topology evidence="1">GPI-anchor</topology>
    </subcellularLocation>
    <subcellularLocation>
        <location evidence="2">Secreted</location>
    </subcellularLocation>
</comment>
<dbReference type="InterPro" id="IPR008427">
    <property type="entry name" value="Extracellular_membr_CFEM_dom"/>
</dbReference>
<name>H0EVD2_GLAL7</name>
<sequence length="184" mass="17661">MKFTSVVVLAAAGIASAQNLQGIPECAVKCIRDAIEKAGCSLTDSPCQCGPKQADIADNATPCVVSSGCTPVEVGLTANQGQALCKAYLAGAGSNATSSVILSLSSVITAATIDGTVGLITVLPTNGTRLSTSGKPTAISSTTASSASLSGAPKTSSSSAGAAQTLVAGIGGAMAIVGGIMAAL</sequence>
<reference evidence="12 13" key="1">
    <citation type="journal article" date="2012" name="Eukaryot. Cell">
        <title>Genome sequence of the fungus Glarea lozoyensis: the first genome sequence of a species from the Helotiaceae family.</title>
        <authorList>
            <person name="Youssar L."/>
            <person name="Gruening B.A."/>
            <person name="Erxleben A."/>
            <person name="Guenther S."/>
            <person name="Huettel W."/>
        </authorList>
    </citation>
    <scope>NUCLEOTIDE SEQUENCE [LARGE SCALE GENOMIC DNA]</scope>
    <source>
        <strain evidence="13">ATCC 74030 / MF5533</strain>
    </source>
</reference>
<evidence type="ECO:0000256" key="10">
    <source>
        <dbReference type="SAM" id="SignalP"/>
    </source>
</evidence>
<dbReference type="Proteomes" id="UP000005446">
    <property type="component" value="Unassembled WGS sequence"/>
</dbReference>
<dbReference type="HOGENOM" id="CLU_101422_1_0_1"/>
<keyword evidence="9" id="KW-0408">Iron</keyword>
<evidence type="ECO:0000256" key="5">
    <source>
        <dbReference type="ARBA" id="ARBA00022622"/>
    </source>
</evidence>
<comment type="caution">
    <text evidence="12">The sequence shown here is derived from an EMBL/GenBank/DDBJ whole genome shotgun (WGS) entry which is preliminary data.</text>
</comment>
<dbReference type="GO" id="GO:0098552">
    <property type="term" value="C:side of membrane"/>
    <property type="evidence" value="ECO:0007669"/>
    <property type="project" value="UniProtKB-KW"/>
</dbReference>
<keyword evidence="9" id="KW-0479">Metal-binding</keyword>
<keyword evidence="9" id="KW-0349">Heme</keyword>
<evidence type="ECO:0000256" key="7">
    <source>
        <dbReference type="ARBA" id="ARBA00023157"/>
    </source>
</evidence>
<feature type="signal peptide" evidence="10">
    <location>
        <begin position="1"/>
        <end position="17"/>
    </location>
</feature>
<keyword evidence="5" id="KW-0336">GPI-anchor</keyword>
<evidence type="ECO:0000256" key="9">
    <source>
        <dbReference type="PROSITE-ProRule" id="PRU01356"/>
    </source>
</evidence>
<dbReference type="GO" id="GO:0005576">
    <property type="term" value="C:extracellular region"/>
    <property type="evidence" value="ECO:0007669"/>
    <property type="project" value="UniProtKB-SubCell"/>
</dbReference>